<reference evidence="1" key="1">
    <citation type="journal article" date="2015" name="Nature">
        <title>Complex archaea that bridge the gap between prokaryotes and eukaryotes.</title>
        <authorList>
            <person name="Spang A."/>
            <person name="Saw J.H."/>
            <person name="Jorgensen S.L."/>
            <person name="Zaremba-Niedzwiedzka K."/>
            <person name="Martijn J."/>
            <person name="Lind A.E."/>
            <person name="van Eijk R."/>
            <person name="Schleper C."/>
            <person name="Guy L."/>
            <person name="Ettema T.J."/>
        </authorList>
    </citation>
    <scope>NUCLEOTIDE SEQUENCE</scope>
</reference>
<protein>
    <recommendedName>
        <fullName evidence="2">Helix-hairpin-helix DNA-binding motif class 1 domain-containing protein</fullName>
    </recommendedName>
</protein>
<organism evidence="1">
    <name type="scientific">marine sediment metagenome</name>
    <dbReference type="NCBI Taxonomy" id="412755"/>
    <lineage>
        <taxon>unclassified sequences</taxon>
        <taxon>metagenomes</taxon>
        <taxon>ecological metagenomes</taxon>
    </lineage>
</organism>
<proteinExistence type="predicted"/>
<accession>A0A0F9HA90</accession>
<gene>
    <name evidence="1" type="ORF">LCGC14_1728550</name>
</gene>
<evidence type="ECO:0000313" key="1">
    <source>
        <dbReference type="EMBL" id="KKM07980.1"/>
    </source>
</evidence>
<dbReference type="AlphaFoldDB" id="A0A0F9HA90"/>
<feature type="non-terminal residue" evidence="1">
    <location>
        <position position="99"/>
    </location>
</feature>
<comment type="caution">
    <text evidence="1">The sequence shown here is derived from an EMBL/GenBank/DDBJ whole genome shotgun (WGS) entry which is preliminary data.</text>
</comment>
<name>A0A0F9HA90_9ZZZZ</name>
<sequence>MKTVKIACNVSGIGVNSTVPGFRYMFEEAGVPLEIREDHAKKILRNKDFYISDKLVRKDKKVPQIKPVNEKPWLQELEEIKGIGEKTALDIVAVYPTKG</sequence>
<evidence type="ECO:0008006" key="2">
    <source>
        <dbReference type="Google" id="ProtNLM"/>
    </source>
</evidence>
<dbReference type="EMBL" id="LAZR01015655">
    <property type="protein sequence ID" value="KKM07980.1"/>
    <property type="molecule type" value="Genomic_DNA"/>
</dbReference>